<reference evidence="1 2" key="1">
    <citation type="submission" date="2019-09" db="EMBL/GenBank/DDBJ databases">
        <title>Whole genome sequence of Vibrio fortis.</title>
        <authorList>
            <person name="Das S.K."/>
        </authorList>
    </citation>
    <scope>NUCLEOTIDE SEQUENCE [LARGE SCALE GENOMIC DNA]</scope>
    <source>
        <strain evidence="1 2">AN60</strain>
    </source>
</reference>
<sequence>MFKSIQVTNGYSIFKMNSDGPIGVNKKNDGTISALLKMGGRFSAPFGGFIEAGNIIGLRKVKLLDIKYLCVDEDAETIEYVLQSDHYVVGTYKDGRLFILLFDGKPKHHQIKGFEQDGKNTVIGLF</sequence>
<accession>A0A5N3RC19</accession>
<comment type="caution">
    <text evidence="1">The sequence shown here is derived from an EMBL/GenBank/DDBJ whole genome shotgun (WGS) entry which is preliminary data.</text>
</comment>
<proteinExistence type="predicted"/>
<evidence type="ECO:0000313" key="2">
    <source>
        <dbReference type="Proteomes" id="UP000326789"/>
    </source>
</evidence>
<dbReference type="RefSeq" id="WP_150868701.1">
    <property type="nucleotide sequence ID" value="NZ_VWSE01000002.1"/>
</dbReference>
<dbReference type="EMBL" id="VWSE01000002">
    <property type="protein sequence ID" value="KAB0291989.1"/>
    <property type="molecule type" value="Genomic_DNA"/>
</dbReference>
<organism evidence="1 2">
    <name type="scientific">Vibrio fortis</name>
    <dbReference type="NCBI Taxonomy" id="212667"/>
    <lineage>
        <taxon>Bacteria</taxon>
        <taxon>Pseudomonadati</taxon>
        <taxon>Pseudomonadota</taxon>
        <taxon>Gammaproteobacteria</taxon>
        <taxon>Vibrionales</taxon>
        <taxon>Vibrionaceae</taxon>
        <taxon>Vibrio</taxon>
    </lineage>
</organism>
<evidence type="ECO:0000313" key="1">
    <source>
        <dbReference type="EMBL" id="KAB0291989.1"/>
    </source>
</evidence>
<name>A0A5N3RC19_9VIBR</name>
<gene>
    <name evidence="1" type="ORF">F2P58_02330</name>
</gene>
<protein>
    <submittedName>
        <fullName evidence="1">Uncharacterized protein</fullName>
    </submittedName>
</protein>
<dbReference type="AlphaFoldDB" id="A0A5N3RC19"/>
<dbReference type="Proteomes" id="UP000326789">
    <property type="component" value="Unassembled WGS sequence"/>
</dbReference>